<sequence>MPPIPQRLGSLRAPLSIRLLRRPRPPPRFGTTVRNVSISSTSIKVTLPTATKDEKLVVIDGLAELARMGLAGEGRVRLAMRGLEGQDTGVRVAVLGRSGSEGRLVAALLADPLSTKPGEEQRWTNDLLSWSTCLREGGKGALLIRHGPAAPITTPPGSPISLLSVPSPLLQRFALEILLAPLPPSSKDPTVVALQATEIPGARIIEFPVHKTLLWAGEGPAGLSTLLGQSCVSTSLVLKALSLPGLSTATSAGVTIIDLAIAETAVTQLQSPTENSPSFQDGWLRSGLDAIRRWLLAGCSSSATSGVKPAVKDLVSSILNEAESLLRQEEADVAAAKSAKSIPTPSLAPDDTESLSRALKDWSQTAHSELQSGLAATFASKSWNSLVWWKLVWAADDVTHCSRDIVTVGLLPTSRPNLLFLTGRFSGAGFRGTTTAASVEEEMAEIRQGQPVSGDRHLGGADYCPPQIARAMDYILTDAIPRIQAAASRLLMHAFSVSATGAIVSTMLYVSEVSVYSSASVAAFALVYSARRLQRGWDKEKNWFQGVVAEGGRVAVVETERWAWEKLRIGRRAADADEGLERVQEGRKVLSDVRRALESL</sequence>
<organism evidence="2 3">
    <name type="scientific">Discina gigas</name>
    <dbReference type="NCBI Taxonomy" id="1032678"/>
    <lineage>
        <taxon>Eukaryota</taxon>
        <taxon>Fungi</taxon>
        <taxon>Dikarya</taxon>
        <taxon>Ascomycota</taxon>
        <taxon>Pezizomycotina</taxon>
        <taxon>Pezizomycetes</taxon>
        <taxon>Pezizales</taxon>
        <taxon>Discinaceae</taxon>
        <taxon>Discina</taxon>
    </lineage>
</organism>
<dbReference type="EMBL" id="JBBBZM010000010">
    <property type="protein sequence ID" value="KAL0639526.1"/>
    <property type="molecule type" value="Genomic_DNA"/>
</dbReference>
<evidence type="ECO:0000313" key="2">
    <source>
        <dbReference type="EMBL" id="KAL0639526.1"/>
    </source>
</evidence>
<dbReference type="PANTHER" id="PTHR38644">
    <property type="entry name" value="EXPRESSED PROTEIN"/>
    <property type="match status" value="1"/>
</dbReference>
<dbReference type="Pfam" id="PF23867">
    <property type="entry name" value="Mmc1_N"/>
    <property type="match status" value="1"/>
</dbReference>
<proteinExistence type="predicted"/>
<feature type="domain" description="Mmc1 C-terminal" evidence="1">
    <location>
        <begin position="356"/>
        <end position="553"/>
    </location>
</feature>
<name>A0ABR3GUC0_9PEZI</name>
<dbReference type="PANTHER" id="PTHR38644:SF1">
    <property type="entry name" value="EXPRESSED PROTEIN"/>
    <property type="match status" value="1"/>
</dbReference>
<dbReference type="Proteomes" id="UP001447188">
    <property type="component" value="Unassembled WGS sequence"/>
</dbReference>
<dbReference type="InterPro" id="IPR056196">
    <property type="entry name" value="Mmc1_C"/>
</dbReference>
<gene>
    <name evidence="2" type="ORF">Q9L58_001352</name>
</gene>
<comment type="caution">
    <text evidence="2">The sequence shown here is derived from an EMBL/GenBank/DDBJ whole genome shotgun (WGS) entry which is preliminary data.</text>
</comment>
<keyword evidence="3" id="KW-1185">Reference proteome</keyword>
<evidence type="ECO:0000259" key="1">
    <source>
        <dbReference type="Pfam" id="PF23868"/>
    </source>
</evidence>
<dbReference type="Pfam" id="PF23868">
    <property type="entry name" value="Mmc1_C"/>
    <property type="match status" value="1"/>
</dbReference>
<reference evidence="2 3" key="1">
    <citation type="submission" date="2024-02" db="EMBL/GenBank/DDBJ databases">
        <title>Discinaceae phylogenomics.</title>
        <authorList>
            <person name="Dirks A.C."/>
            <person name="James T.Y."/>
        </authorList>
    </citation>
    <scope>NUCLEOTIDE SEQUENCE [LARGE SCALE GENOMIC DNA]</scope>
    <source>
        <strain evidence="2 3">ACD0624</strain>
    </source>
</reference>
<accession>A0ABR3GUC0</accession>
<protein>
    <recommendedName>
        <fullName evidence="1">Mmc1 C-terminal domain-containing protein</fullName>
    </recommendedName>
</protein>
<evidence type="ECO:0000313" key="3">
    <source>
        <dbReference type="Proteomes" id="UP001447188"/>
    </source>
</evidence>